<organism evidence="2 3">
    <name type="scientific">Ekhidna lutea</name>
    <dbReference type="NCBI Taxonomy" id="447679"/>
    <lineage>
        <taxon>Bacteria</taxon>
        <taxon>Pseudomonadati</taxon>
        <taxon>Bacteroidota</taxon>
        <taxon>Cytophagia</taxon>
        <taxon>Cytophagales</taxon>
        <taxon>Reichenbachiellaceae</taxon>
        <taxon>Ekhidna</taxon>
    </lineage>
</organism>
<protein>
    <recommendedName>
        <fullName evidence="1">DUF4296 domain-containing protein</fullName>
    </recommendedName>
</protein>
<evidence type="ECO:0000313" key="2">
    <source>
        <dbReference type="EMBL" id="SNT36194.1"/>
    </source>
</evidence>
<reference evidence="2 3" key="1">
    <citation type="submission" date="2017-06" db="EMBL/GenBank/DDBJ databases">
        <authorList>
            <person name="Kim H.J."/>
            <person name="Triplett B.A."/>
        </authorList>
    </citation>
    <scope>NUCLEOTIDE SEQUENCE [LARGE SCALE GENOMIC DNA]</scope>
    <source>
        <strain evidence="2 3">DSM 19307</strain>
    </source>
</reference>
<proteinExistence type="predicted"/>
<accession>A0A239M2M7</accession>
<dbReference type="PROSITE" id="PS51257">
    <property type="entry name" value="PROKAR_LIPOPROTEIN"/>
    <property type="match status" value="1"/>
</dbReference>
<feature type="domain" description="DUF4296" evidence="1">
    <location>
        <begin position="21"/>
        <end position="107"/>
    </location>
</feature>
<dbReference type="EMBL" id="FZPD01000006">
    <property type="protein sequence ID" value="SNT36194.1"/>
    <property type="molecule type" value="Genomic_DNA"/>
</dbReference>
<name>A0A239M2M7_EKHLU</name>
<dbReference type="AlphaFoldDB" id="A0A239M2M7"/>
<dbReference type="InterPro" id="IPR025381">
    <property type="entry name" value="DUF4296"/>
</dbReference>
<dbReference type="Proteomes" id="UP000198393">
    <property type="component" value="Unassembled WGS sequence"/>
</dbReference>
<evidence type="ECO:0000313" key="3">
    <source>
        <dbReference type="Proteomes" id="UP000198393"/>
    </source>
</evidence>
<dbReference type="Pfam" id="PF14129">
    <property type="entry name" value="DUF4296"/>
    <property type="match status" value="1"/>
</dbReference>
<gene>
    <name evidence="2" type="ORF">SAMN05421640_3549</name>
</gene>
<keyword evidence="3" id="KW-1185">Reference proteome</keyword>
<evidence type="ECO:0000259" key="1">
    <source>
        <dbReference type="Pfam" id="PF14129"/>
    </source>
</evidence>
<sequence length="110" mass="12941">MRSIFLTVLVIVCSCTGSNVPEDLINREKMVKVMTEIHLLESKISNLYLADGDSIQVVYDHYEKLLFQDLGITQDQYERSFNYYVDNPNEFEKIYTTVVDSLMEKEKRFK</sequence>